<comment type="similarity">
    <text evidence="4 11">Belongs to the polysaccharide lyase 1 family.</text>
</comment>
<feature type="domain" description="Pectate lyase" evidence="12">
    <location>
        <begin position="64"/>
        <end position="261"/>
    </location>
</feature>
<evidence type="ECO:0000256" key="10">
    <source>
        <dbReference type="ARBA" id="ARBA00023239"/>
    </source>
</evidence>
<comment type="cofactor">
    <cofactor evidence="11">
        <name>Ca(2+)</name>
        <dbReference type="ChEBI" id="CHEBI:29108"/>
    </cofactor>
    <text evidence="11">Binds 1 Ca(2+) ion. Required for its activity.</text>
</comment>
<keyword evidence="6" id="KW-0964">Secreted</keyword>
<evidence type="ECO:0000313" key="13">
    <source>
        <dbReference type="EMBL" id="QCD82458.1"/>
    </source>
</evidence>
<sequence length="395" mass="44174">MRRRSQLATCSVGYAGKMINNIGNDLIHYKVTDSSDDPINPKPNTLRYGASIIQGKVWITFQKDMIITLEKPLLISSFTTIDGRGVNVHIANNACLMIFKATNIIIHNIRVHHCKPQAPGIVMGPKGKVIPLGHVDGDAIRLVTASKIWIDHNTLYDCQDGLLDVTRGSTDVTISNNWFKNQDKVILLGHDDGYVRDKNMKVTVMYNHFGPNCNQRMPRIRHGYAHVANNLYQGWLQYAIGGSMEPSLKSEANLFVAPTIGNKEAIHYDTTRLIRIRITWLDSADACTCGGYLCSPPSYVLQNNQHPNKHKPFRNFRNNYTNALSRLTPGSGRRASLRREALAQASPFRLGEGSKKEAGAHAGSRLGETPLAWARCSLAQKLSWSPERLFRAKRF</sequence>
<dbReference type="SMART" id="SM00656">
    <property type="entry name" value="Amb_all"/>
    <property type="match status" value="1"/>
</dbReference>
<organism evidence="13 14">
    <name type="scientific">Vigna unguiculata</name>
    <name type="common">Cowpea</name>
    <dbReference type="NCBI Taxonomy" id="3917"/>
    <lineage>
        <taxon>Eukaryota</taxon>
        <taxon>Viridiplantae</taxon>
        <taxon>Streptophyta</taxon>
        <taxon>Embryophyta</taxon>
        <taxon>Tracheophyta</taxon>
        <taxon>Spermatophyta</taxon>
        <taxon>Magnoliopsida</taxon>
        <taxon>eudicotyledons</taxon>
        <taxon>Gunneridae</taxon>
        <taxon>Pentapetalae</taxon>
        <taxon>rosids</taxon>
        <taxon>fabids</taxon>
        <taxon>Fabales</taxon>
        <taxon>Fabaceae</taxon>
        <taxon>Papilionoideae</taxon>
        <taxon>50 kb inversion clade</taxon>
        <taxon>NPAAA clade</taxon>
        <taxon>indigoferoid/millettioid clade</taxon>
        <taxon>Phaseoleae</taxon>
        <taxon>Vigna</taxon>
    </lineage>
</organism>
<evidence type="ECO:0000259" key="12">
    <source>
        <dbReference type="SMART" id="SM00656"/>
    </source>
</evidence>
<dbReference type="PRINTS" id="PR00807">
    <property type="entry name" value="AMBALLERGEN"/>
</dbReference>
<evidence type="ECO:0000256" key="11">
    <source>
        <dbReference type="RuleBase" id="RU361123"/>
    </source>
</evidence>
<dbReference type="EC" id="4.2.2.2" evidence="5 11"/>
<dbReference type="UniPathway" id="UPA00545">
    <property type="reaction ID" value="UER00824"/>
</dbReference>
<name>A0A4D6L1U9_VIGUN</name>
<dbReference type="PANTHER" id="PTHR31683:SF74">
    <property type="entry name" value="PECTATE LYASE"/>
    <property type="match status" value="1"/>
</dbReference>
<evidence type="ECO:0000256" key="2">
    <source>
        <dbReference type="ARBA" id="ARBA00004191"/>
    </source>
</evidence>
<protein>
    <recommendedName>
        <fullName evidence="5 11">Pectate lyase</fullName>
        <ecNumber evidence="5 11">4.2.2.2</ecNumber>
    </recommendedName>
</protein>
<keyword evidence="8" id="KW-0732">Signal</keyword>
<dbReference type="InterPro" id="IPR045032">
    <property type="entry name" value="PEL"/>
</dbReference>
<comment type="catalytic activity">
    <reaction evidence="1 11">
        <text>Eliminative cleavage of (1-&gt;4)-alpha-D-galacturonan to give oligosaccharides with 4-deoxy-alpha-D-galact-4-enuronosyl groups at their non-reducing ends.</text>
        <dbReference type="EC" id="4.2.2.2"/>
    </reaction>
</comment>
<evidence type="ECO:0000256" key="8">
    <source>
        <dbReference type="ARBA" id="ARBA00022729"/>
    </source>
</evidence>
<evidence type="ECO:0000256" key="3">
    <source>
        <dbReference type="ARBA" id="ARBA00005220"/>
    </source>
</evidence>
<dbReference type="Gene3D" id="2.160.20.10">
    <property type="entry name" value="Single-stranded right-handed beta-helix, Pectin lyase-like"/>
    <property type="match status" value="1"/>
</dbReference>
<dbReference type="Proteomes" id="UP000501690">
    <property type="component" value="Linkage Group LG2"/>
</dbReference>
<dbReference type="Pfam" id="PF00544">
    <property type="entry name" value="Pectate_lyase_4"/>
    <property type="match status" value="1"/>
</dbReference>
<keyword evidence="14" id="KW-1185">Reference proteome</keyword>
<dbReference type="InterPro" id="IPR002022">
    <property type="entry name" value="Pec_lyase"/>
</dbReference>
<dbReference type="EMBL" id="CP039346">
    <property type="protein sequence ID" value="QCD82458.1"/>
    <property type="molecule type" value="Genomic_DNA"/>
</dbReference>
<dbReference type="InterPro" id="IPR011050">
    <property type="entry name" value="Pectin_lyase_fold/virulence"/>
</dbReference>
<evidence type="ECO:0000256" key="6">
    <source>
        <dbReference type="ARBA" id="ARBA00022512"/>
    </source>
</evidence>
<dbReference type="InterPro" id="IPR012334">
    <property type="entry name" value="Pectin_lyas_fold"/>
</dbReference>
<evidence type="ECO:0000256" key="5">
    <source>
        <dbReference type="ARBA" id="ARBA00012272"/>
    </source>
</evidence>
<evidence type="ECO:0000313" key="14">
    <source>
        <dbReference type="Proteomes" id="UP000501690"/>
    </source>
</evidence>
<dbReference type="InterPro" id="IPR018082">
    <property type="entry name" value="AmbAllergen"/>
</dbReference>
<dbReference type="GO" id="GO:0030570">
    <property type="term" value="F:pectate lyase activity"/>
    <property type="evidence" value="ECO:0007669"/>
    <property type="project" value="UniProtKB-EC"/>
</dbReference>
<dbReference type="SUPFAM" id="SSF51126">
    <property type="entry name" value="Pectin lyase-like"/>
    <property type="match status" value="1"/>
</dbReference>
<evidence type="ECO:0000256" key="9">
    <source>
        <dbReference type="ARBA" id="ARBA00022837"/>
    </source>
</evidence>
<keyword evidence="6" id="KW-0134">Cell wall</keyword>
<proteinExistence type="inferred from homology"/>
<dbReference type="GO" id="GO:0045490">
    <property type="term" value="P:pectin catabolic process"/>
    <property type="evidence" value="ECO:0007669"/>
    <property type="project" value="UniProtKB-UniPathway"/>
</dbReference>
<evidence type="ECO:0000256" key="7">
    <source>
        <dbReference type="ARBA" id="ARBA00022723"/>
    </source>
</evidence>
<comment type="pathway">
    <text evidence="3 11">Glycan metabolism; pectin degradation; 2-dehydro-3-deoxy-D-gluconate from pectin: step 2/5.</text>
</comment>
<evidence type="ECO:0000256" key="4">
    <source>
        <dbReference type="ARBA" id="ARBA00010980"/>
    </source>
</evidence>
<dbReference type="AlphaFoldDB" id="A0A4D6L1U9"/>
<keyword evidence="9 11" id="KW-0106">Calcium</keyword>
<evidence type="ECO:0000256" key="1">
    <source>
        <dbReference type="ARBA" id="ARBA00000695"/>
    </source>
</evidence>
<dbReference type="PANTHER" id="PTHR31683">
    <property type="entry name" value="PECTATE LYASE 18-RELATED"/>
    <property type="match status" value="1"/>
</dbReference>
<accession>A0A4D6L1U9</accession>
<keyword evidence="10 11" id="KW-0456">Lyase</keyword>
<gene>
    <name evidence="13" type="ORF">DEO72_LG2g2796</name>
</gene>
<reference evidence="13 14" key="1">
    <citation type="submission" date="2019-04" db="EMBL/GenBank/DDBJ databases">
        <title>An improved genome assembly and genetic linkage map for asparagus bean, Vigna unguiculata ssp. sesquipedialis.</title>
        <authorList>
            <person name="Xia Q."/>
            <person name="Zhang R."/>
            <person name="Dong Y."/>
        </authorList>
    </citation>
    <scope>NUCLEOTIDE SEQUENCE [LARGE SCALE GENOMIC DNA]</scope>
    <source>
        <tissue evidence="13">Leaf</tissue>
    </source>
</reference>
<dbReference type="GO" id="GO:0046872">
    <property type="term" value="F:metal ion binding"/>
    <property type="evidence" value="ECO:0007669"/>
    <property type="project" value="UniProtKB-KW"/>
</dbReference>
<keyword evidence="7 11" id="KW-0479">Metal-binding</keyword>
<comment type="subcellular location">
    <subcellularLocation>
        <location evidence="2">Secreted</location>
        <location evidence="2">Cell wall</location>
    </subcellularLocation>
</comment>